<keyword evidence="15" id="KW-1185">Reference proteome</keyword>
<dbReference type="AlphaFoldDB" id="A0A3P6TEZ4"/>
<dbReference type="PROSITE" id="PS50011">
    <property type="entry name" value="PROTEIN_KINASE_DOM"/>
    <property type="match status" value="1"/>
</dbReference>
<proteinExistence type="inferred from homology"/>
<dbReference type="Proteomes" id="UP000277928">
    <property type="component" value="Unassembled WGS sequence"/>
</dbReference>
<feature type="region of interest" description="Disordered" evidence="12">
    <location>
        <begin position="327"/>
        <end position="354"/>
    </location>
</feature>
<dbReference type="FunFam" id="1.10.510.10:FF:000571">
    <property type="entry name" value="Maternal embryonic leucine zipper kinase"/>
    <property type="match status" value="1"/>
</dbReference>
<evidence type="ECO:0000256" key="11">
    <source>
        <dbReference type="PROSITE-ProRule" id="PRU10141"/>
    </source>
</evidence>
<dbReference type="OMA" id="MVDCRRS"/>
<protein>
    <recommendedName>
        <fullName evidence="3">non-specific serine/threonine protein kinase</fullName>
        <ecNumber evidence="3">2.7.11.1</ecNumber>
    </recommendedName>
</protein>
<dbReference type="EC" id="2.7.11.1" evidence="3"/>
<dbReference type="GO" id="GO:0005737">
    <property type="term" value="C:cytoplasm"/>
    <property type="evidence" value="ECO:0007669"/>
    <property type="project" value="TreeGrafter"/>
</dbReference>
<dbReference type="SUPFAM" id="SSF56112">
    <property type="entry name" value="Protein kinase-like (PK-like)"/>
    <property type="match status" value="1"/>
</dbReference>
<dbReference type="GO" id="GO:0035556">
    <property type="term" value="P:intracellular signal transduction"/>
    <property type="evidence" value="ECO:0007669"/>
    <property type="project" value="TreeGrafter"/>
</dbReference>
<dbReference type="EMBL" id="UYRX01000220">
    <property type="protein sequence ID" value="VDK77800.1"/>
    <property type="molecule type" value="Genomic_DNA"/>
</dbReference>
<evidence type="ECO:0000256" key="6">
    <source>
        <dbReference type="ARBA" id="ARBA00022741"/>
    </source>
</evidence>
<dbReference type="Pfam" id="PF00069">
    <property type="entry name" value="Pkinase"/>
    <property type="match status" value="1"/>
</dbReference>
<evidence type="ECO:0000256" key="8">
    <source>
        <dbReference type="ARBA" id="ARBA00022840"/>
    </source>
</evidence>
<keyword evidence="5" id="KW-0808">Transferase</keyword>
<evidence type="ECO:0000256" key="3">
    <source>
        <dbReference type="ARBA" id="ARBA00012513"/>
    </source>
</evidence>
<reference evidence="14 15" key="1">
    <citation type="submission" date="2018-08" db="EMBL/GenBank/DDBJ databases">
        <authorList>
            <person name="Laetsch R D."/>
            <person name="Stevens L."/>
            <person name="Kumar S."/>
            <person name="Blaxter L. M."/>
        </authorList>
    </citation>
    <scope>NUCLEOTIDE SEQUENCE [LARGE SCALE GENOMIC DNA]</scope>
</reference>
<evidence type="ECO:0000256" key="9">
    <source>
        <dbReference type="ARBA" id="ARBA00047899"/>
    </source>
</evidence>
<comment type="cofactor">
    <cofactor evidence="1">
        <name>Mg(2+)</name>
        <dbReference type="ChEBI" id="CHEBI:18420"/>
    </cofactor>
</comment>
<evidence type="ECO:0000256" key="4">
    <source>
        <dbReference type="ARBA" id="ARBA00022527"/>
    </source>
</evidence>
<evidence type="ECO:0000259" key="13">
    <source>
        <dbReference type="PROSITE" id="PS50011"/>
    </source>
</evidence>
<keyword evidence="4" id="KW-0723">Serine/threonine-protein kinase</keyword>
<organism evidence="14 15">
    <name type="scientific">Litomosoides sigmodontis</name>
    <name type="common">Filarial nematode worm</name>
    <dbReference type="NCBI Taxonomy" id="42156"/>
    <lineage>
        <taxon>Eukaryota</taxon>
        <taxon>Metazoa</taxon>
        <taxon>Ecdysozoa</taxon>
        <taxon>Nematoda</taxon>
        <taxon>Chromadorea</taxon>
        <taxon>Rhabditida</taxon>
        <taxon>Spirurina</taxon>
        <taxon>Spiruromorpha</taxon>
        <taxon>Filarioidea</taxon>
        <taxon>Onchocercidae</taxon>
        <taxon>Litomosoides</taxon>
    </lineage>
</organism>
<dbReference type="GO" id="GO:0004674">
    <property type="term" value="F:protein serine/threonine kinase activity"/>
    <property type="evidence" value="ECO:0007669"/>
    <property type="project" value="UniProtKB-KW"/>
</dbReference>
<keyword evidence="7" id="KW-0418">Kinase</keyword>
<dbReference type="InterPro" id="IPR011009">
    <property type="entry name" value="Kinase-like_dom_sf"/>
</dbReference>
<dbReference type="PANTHER" id="PTHR24346:SF107">
    <property type="entry name" value="SERINE_THREONINE-PROTEIN KINASE CHK1"/>
    <property type="match status" value="1"/>
</dbReference>
<dbReference type="STRING" id="42156.A0A3P6TEZ4"/>
<dbReference type="PANTHER" id="PTHR24346">
    <property type="entry name" value="MAP/MICROTUBULE AFFINITY-REGULATING KINASE"/>
    <property type="match status" value="1"/>
</dbReference>
<name>A0A3P6TEZ4_LITSI</name>
<dbReference type="Gene3D" id="3.30.310.80">
    <property type="entry name" value="Kinase associated domain 1, KA1"/>
    <property type="match status" value="1"/>
</dbReference>
<evidence type="ECO:0000256" key="1">
    <source>
        <dbReference type="ARBA" id="ARBA00001946"/>
    </source>
</evidence>
<evidence type="ECO:0000313" key="14">
    <source>
        <dbReference type="EMBL" id="VDK77800.1"/>
    </source>
</evidence>
<evidence type="ECO:0000256" key="2">
    <source>
        <dbReference type="ARBA" id="ARBA00010791"/>
    </source>
</evidence>
<evidence type="ECO:0000256" key="10">
    <source>
        <dbReference type="ARBA" id="ARBA00048679"/>
    </source>
</evidence>
<accession>A0A3P6TEZ4</accession>
<evidence type="ECO:0000256" key="5">
    <source>
        <dbReference type="ARBA" id="ARBA00022679"/>
    </source>
</evidence>
<evidence type="ECO:0000256" key="7">
    <source>
        <dbReference type="ARBA" id="ARBA00022777"/>
    </source>
</evidence>
<dbReference type="GO" id="GO:0005524">
    <property type="term" value="F:ATP binding"/>
    <property type="evidence" value="ECO:0007669"/>
    <property type="project" value="UniProtKB-UniRule"/>
</dbReference>
<keyword evidence="6 11" id="KW-0547">Nucleotide-binding</keyword>
<comment type="similarity">
    <text evidence="2">Belongs to the protein kinase superfamily. CAMK Ser/Thr protein kinase family. NIM1 subfamily.</text>
</comment>
<dbReference type="Gene3D" id="1.10.510.10">
    <property type="entry name" value="Transferase(Phosphotransferase) domain 1"/>
    <property type="match status" value="1"/>
</dbReference>
<dbReference type="InterPro" id="IPR000719">
    <property type="entry name" value="Prot_kinase_dom"/>
</dbReference>
<dbReference type="InterPro" id="IPR008271">
    <property type="entry name" value="Ser/Thr_kinase_AS"/>
</dbReference>
<dbReference type="OrthoDB" id="539158at2759"/>
<dbReference type="PROSITE" id="PS00108">
    <property type="entry name" value="PROTEIN_KINASE_ST"/>
    <property type="match status" value="1"/>
</dbReference>
<dbReference type="PROSITE" id="PS00107">
    <property type="entry name" value="PROTEIN_KINASE_ATP"/>
    <property type="match status" value="1"/>
</dbReference>
<feature type="domain" description="Protein kinase" evidence="13">
    <location>
        <begin position="40"/>
        <end position="303"/>
    </location>
</feature>
<feature type="binding site" evidence="11">
    <location>
        <position position="70"/>
    </location>
    <ligand>
        <name>ATP</name>
        <dbReference type="ChEBI" id="CHEBI:30616"/>
    </ligand>
</feature>
<dbReference type="InterPro" id="IPR017441">
    <property type="entry name" value="Protein_kinase_ATP_BS"/>
</dbReference>
<evidence type="ECO:0000256" key="12">
    <source>
        <dbReference type="SAM" id="MobiDB-lite"/>
    </source>
</evidence>
<evidence type="ECO:0000313" key="15">
    <source>
        <dbReference type="Proteomes" id="UP000277928"/>
    </source>
</evidence>
<comment type="catalytic activity">
    <reaction evidence="9">
        <text>L-threonyl-[protein] + ATP = O-phospho-L-threonyl-[protein] + ADP + H(+)</text>
        <dbReference type="Rhea" id="RHEA:46608"/>
        <dbReference type="Rhea" id="RHEA-COMP:11060"/>
        <dbReference type="Rhea" id="RHEA-COMP:11605"/>
        <dbReference type="ChEBI" id="CHEBI:15378"/>
        <dbReference type="ChEBI" id="CHEBI:30013"/>
        <dbReference type="ChEBI" id="CHEBI:30616"/>
        <dbReference type="ChEBI" id="CHEBI:61977"/>
        <dbReference type="ChEBI" id="CHEBI:456216"/>
        <dbReference type="EC" id="2.7.11.1"/>
    </reaction>
</comment>
<gene>
    <name evidence="14" type="ORF">NLS_LOCUS3809</name>
</gene>
<comment type="catalytic activity">
    <reaction evidence="10">
        <text>L-seryl-[protein] + ATP = O-phospho-L-seryl-[protein] + ADP + H(+)</text>
        <dbReference type="Rhea" id="RHEA:17989"/>
        <dbReference type="Rhea" id="RHEA-COMP:9863"/>
        <dbReference type="Rhea" id="RHEA-COMP:11604"/>
        <dbReference type="ChEBI" id="CHEBI:15378"/>
        <dbReference type="ChEBI" id="CHEBI:29999"/>
        <dbReference type="ChEBI" id="CHEBI:30616"/>
        <dbReference type="ChEBI" id="CHEBI:83421"/>
        <dbReference type="ChEBI" id="CHEBI:456216"/>
        <dbReference type="EC" id="2.7.11.1"/>
    </reaction>
</comment>
<keyword evidence="8 11" id="KW-0067">ATP-binding</keyword>
<dbReference type="SMART" id="SM00220">
    <property type="entry name" value="S_TKc"/>
    <property type="match status" value="1"/>
</dbReference>
<sequence>MLADIDEEHEREKKFWECLFDGDRFRFVIRLPRKYRKIQWNVVRVLGDGAFGEVRLLVDSRNPKTMVAAKCMTANTAEVEHKQLFEKLRREAFIMRIFRKSEHVIRYIGMRYGEDRIEMFLEYADGGELFDHIEPDIGMPAEKAQTFFRQIIAGLKHIHSMGIAHRDIKPENLLLMKNGQLKICDFGAATIFRRKGVERRLKSKCGTVQYISPQVLASNYRGEPSDIWSCGIVLIAMLTGELPWDEASKSSHPFKLWLTKYDWRRHPPWDRLLGVITNLLRKMLDVYEDRRIKIPEIEEHEFLTMEIDFEIPSAEFVRKHRKKAVGATAENPTNLKEHTEATEPSNEVTNAGEDEPGLKKIKLSTFTNAEERLKFPVSTISQPVPSCRNLQIMRYACISFEERARPIIGVQQELRLEKVGNNSFSQPVGIELLTQIEYDVNQHPLEILARRMTRFCVTKRPYEIMSIIKERLEIKAACVQRAANMMSVSTPRNQMCYVITVYEMMGEGGKKVMVDCRRSRGDGIEFKRAFLELKHKLSDVICESGNMWLQRQGLVTTS</sequence>